<evidence type="ECO:0000256" key="2">
    <source>
        <dbReference type="ARBA" id="ARBA00004119"/>
    </source>
</evidence>
<feature type="transmembrane region" description="Helical" evidence="12">
    <location>
        <begin position="119"/>
        <end position="139"/>
    </location>
</feature>
<evidence type="ECO:0000256" key="3">
    <source>
        <dbReference type="ARBA" id="ARBA00004141"/>
    </source>
</evidence>
<keyword evidence="6 12" id="KW-0812">Transmembrane</keyword>
<evidence type="ECO:0000259" key="14">
    <source>
        <dbReference type="Pfam" id="PF23256"/>
    </source>
</evidence>
<keyword evidence="9" id="KW-0406">Ion transport</keyword>
<dbReference type="Proteomes" id="UP001412067">
    <property type="component" value="Unassembled WGS sequence"/>
</dbReference>
<evidence type="ECO:0000256" key="7">
    <source>
        <dbReference type="ARBA" id="ARBA00022958"/>
    </source>
</evidence>
<evidence type="ECO:0000256" key="11">
    <source>
        <dbReference type="ARBA" id="ARBA00038341"/>
    </source>
</evidence>
<feature type="transmembrane region" description="Helical" evidence="12">
    <location>
        <begin position="245"/>
        <end position="265"/>
    </location>
</feature>
<feature type="transmembrane region" description="Helical" evidence="12">
    <location>
        <begin position="145"/>
        <end position="167"/>
    </location>
</feature>
<feature type="transmembrane region" description="Helical" evidence="12">
    <location>
        <begin position="47"/>
        <end position="69"/>
    </location>
</feature>
<keyword evidence="17" id="KW-1185">Reference proteome</keyword>
<dbReference type="InterPro" id="IPR057290">
    <property type="entry name" value="CHX17_C"/>
</dbReference>
<dbReference type="InterPro" id="IPR038770">
    <property type="entry name" value="Na+/solute_symporter_sf"/>
</dbReference>
<dbReference type="Pfam" id="PF23256">
    <property type="entry name" value="CHX17_2nd"/>
    <property type="match status" value="1"/>
</dbReference>
<evidence type="ECO:0000256" key="6">
    <source>
        <dbReference type="ARBA" id="ARBA00022692"/>
    </source>
</evidence>
<reference evidence="16 17" key="1">
    <citation type="journal article" date="2022" name="Nat. Plants">
        <title>Genomes of leafy and leafless Platanthera orchids illuminate the evolution of mycoheterotrophy.</title>
        <authorList>
            <person name="Li M.H."/>
            <person name="Liu K.W."/>
            <person name="Li Z."/>
            <person name="Lu H.C."/>
            <person name="Ye Q.L."/>
            <person name="Zhang D."/>
            <person name="Wang J.Y."/>
            <person name="Li Y.F."/>
            <person name="Zhong Z.M."/>
            <person name="Liu X."/>
            <person name="Yu X."/>
            <person name="Liu D.K."/>
            <person name="Tu X.D."/>
            <person name="Liu B."/>
            <person name="Hao Y."/>
            <person name="Liao X.Y."/>
            <person name="Jiang Y.T."/>
            <person name="Sun W.H."/>
            <person name="Chen J."/>
            <person name="Chen Y.Q."/>
            <person name="Ai Y."/>
            <person name="Zhai J.W."/>
            <person name="Wu S.S."/>
            <person name="Zhou Z."/>
            <person name="Hsiao Y.Y."/>
            <person name="Wu W.L."/>
            <person name="Chen Y.Y."/>
            <person name="Lin Y.F."/>
            <person name="Hsu J.L."/>
            <person name="Li C.Y."/>
            <person name="Wang Z.W."/>
            <person name="Zhao X."/>
            <person name="Zhong W.Y."/>
            <person name="Ma X.K."/>
            <person name="Ma L."/>
            <person name="Huang J."/>
            <person name="Chen G.Z."/>
            <person name="Huang M.Z."/>
            <person name="Huang L."/>
            <person name="Peng D.H."/>
            <person name="Luo Y.B."/>
            <person name="Zou S.Q."/>
            <person name="Chen S.P."/>
            <person name="Lan S."/>
            <person name="Tsai W.C."/>
            <person name="Van de Peer Y."/>
            <person name="Liu Z.J."/>
        </authorList>
    </citation>
    <scope>NUCLEOTIDE SEQUENCE [LARGE SCALE GENOMIC DNA]</scope>
    <source>
        <strain evidence="16">Lor288</strain>
    </source>
</reference>
<organism evidence="16 17">
    <name type="scientific">Platanthera guangdongensis</name>
    <dbReference type="NCBI Taxonomy" id="2320717"/>
    <lineage>
        <taxon>Eukaryota</taxon>
        <taxon>Viridiplantae</taxon>
        <taxon>Streptophyta</taxon>
        <taxon>Embryophyta</taxon>
        <taxon>Tracheophyta</taxon>
        <taxon>Spermatophyta</taxon>
        <taxon>Magnoliopsida</taxon>
        <taxon>Liliopsida</taxon>
        <taxon>Asparagales</taxon>
        <taxon>Orchidaceae</taxon>
        <taxon>Orchidoideae</taxon>
        <taxon>Orchideae</taxon>
        <taxon>Orchidinae</taxon>
        <taxon>Platanthera</taxon>
    </lineage>
</organism>
<evidence type="ECO:0000256" key="12">
    <source>
        <dbReference type="SAM" id="Phobius"/>
    </source>
</evidence>
<evidence type="ECO:0000256" key="8">
    <source>
        <dbReference type="ARBA" id="ARBA00022989"/>
    </source>
</evidence>
<dbReference type="Pfam" id="PF00999">
    <property type="entry name" value="Na_H_Exchanger"/>
    <property type="match status" value="1"/>
</dbReference>
<feature type="transmembrane region" description="Helical" evidence="12">
    <location>
        <begin position="285"/>
        <end position="315"/>
    </location>
</feature>
<name>A0ABR2LWU3_9ASPA</name>
<feature type="transmembrane region" description="Helical" evidence="12">
    <location>
        <begin position="398"/>
        <end position="416"/>
    </location>
</feature>
<feature type="transmembrane region" description="Helical" evidence="12">
    <location>
        <begin position="336"/>
        <end position="355"/>
    </location>
</feature>
<keyword evidence="10 12" id="KW-0472">Membrane</keyword>
<feature type="transmembrane region" description="Helical" evidence="12">
    <location>
        <begin position="219"/>
        <end position="238"/>
    </location>
</feature>
<evidence type="ECO:0000313" key="16">
    <source>
        <dbReference type="EMBL" id="KAK8953326.1"/>
    </source>
</evidence>
<accession>A0ABR2LWU3</accession>
<evidence type="ECO:0000256" key="5">
    <source>
        <dbReference type="ARBA" id="ARBA00022538"/>
    </source>
</evidence>
<feature type="domain" description="Cation/H+ exchanger transmembrane" evidence="13">
    <location>
        <begin position="61"/>
        <end position="447"/>
    </location>
</feature>
<comment type="function">
    <text evidence="1">May function as sodium-coupled metabolite transporter across the chloroplast envelope.</text>
</comment>
<keyword evidence="4" id="KW-0813">Transport</keyword>
<evidence type="ECO:0000256" key="4">
    <source>
        <dbReference type="ARBA" id="ARBA00022448"/>
    </source>
</evidence>
<keyword evidence="8 12" id="KW-1133">Transmembrane helix</keyword>
<evidence type="ECO:0000256" key="1">
    <source>
        <dbReference type="ARBA" id="ARBA00003198"/>
    </source>
</evidence>
<dbReference type="EMBL" id="JBBWWR010000014">
    <property type="protein sequence ID" value="KAK8953326.1"/>
    <property type="molecule type" value="Genomic_DNA"/>
</dbReference>
<gene>
    <name evidence="16" type="primary">CHX15</name>
    <name evidence="16" type="ORF">KSP40_PGU005824</name>
</gene>
<feature type="transmembrane region" description="Helical" evidence="12">
    <location>
        <begin position="179"/>
        <end position="199"/>
    </location>
</feature>
<feature type="domain" description="Cation/H(+) antiporter central" evidence="14">
    <location>
        <begin position="505"/>
        <end position="642"/>
    </location>
</feature>
<dbReference type="InterPro" id="IPR050794">
    <property type="entry name" value="CPA2_transporter"/>
</dbReference>
<keyword evidence="5" id="KW-0633">Potassium transport</keyword>
<comment type="similarity">
    <text evidence="11">Belongs to the monovalent cation:proton antiporter 2 (CPA2) transporter (TC 2.A.37) family. CHX (TC 2.A.37.4) subfamily.</text>
</comment>
<evidence type="ECO:0000259" key="15">
    <source>
        <dbReference type="Pfam" id="PF23259"/>
    </source>
</evidence>
<dbReference type="Pfam" id="PF23259">
    <property type="entry name" value="CHX17_C"/>
    <property type="match status" value="1"/>
</dbReference>
<evidence type="ECO:0000259" key="13">
    <source>
        <dbReference type="Pfam" id="PF00999"/>
    </source>
</evidence>
<feature type="domain" description="Cation/H(+) antiporter C-terminal" evidence="15">
    <location>
        <begin position="646"/>
        <end position="790"/>
    </location>
</feature>
<dbReference type="InterPro" id="IPR057291">
    <property type="entry name" value="CHX17_2nd"/>
</dbReference>
<feature type="transmembrane region" description="Helical" evidence="12">
    <location>
        <begin position="361"/>
        <end position="386"/>
    </location>
</feature>
<dbReference type="InterPro" id="IPR006153">
    <property type="entry name" value="Cation/H_exchanger_TM"/>
</dbReference>
<dbReference type="PANTHER" id="PTHR32468">
    <property type="entry name" value="CATION/H + ANTIPORTER"/>
    <property type="match status" value="1"/>
</dbReference>
<evidence type="ECO:0000256" key="9">
    <source>
        <dbReference type="ARBA" id="ARBA00023065"/>
    </source>
</evidence>
<feature type="transmembrane region" description="Helical" evidence="12">
    <location>
        <begin position="428"/>
        <end position="450"/>
    </location>
</feature>
<evidence type="ECO:0000313" key="17">
    <source>
        <dbReference type="Proteomes" id="UP001412067"/>
    </source>
</evidence>
<dbReference type="PANTHER" id="PTHR32468:SF86">
    <property type="entry name" value="OS11G0123600 PROTEIN"/>
    <property type="match status" value="1"/>
</dbReference>
<comment type="subcellular location">
    <subcellularLocation>
        <location evidence="3">Membrane</location>
        <topology evidence="3">Multi-pass membrane protein</topology>
    </subcellularLocation>
    <subcellularLocation>
        <location evidence="2">Plastid</location>
        <location evidence="2">Chloroplast envelope</location>
    </subcellularLocation>
</comment>
<proteinExistence type="inferred from homology"/>
<protein>
    <submittedName>
        <fullName evidence="16">Cation/H(+) antiporter 15</fullName>
    </submittedName>
</protein>
<feature type="transmembrane region" description="Helical" evidence="12">
    <location>
        <begin position="81"/>
        <end position="107"/>
    </location>
</feature>
<keyword evidence="7" id="KW-0630">Potassium</keyword>
<evidence type="ECO:0000256" key="10">
    <source>
        <dbReference type="ARBA" id="ARBA00023136"/>
    </source>
</evidence>
<comment type="caution">
    <text evidence="16">The sequence shown here is derived from an EMBL/GenBank/DDBJ whole genome shotgun (WGS) entry which is preliminary data.</text>
</comment>
<dbReference type="Gene3D" id="1.20.1530.20">
    <property type="match status" value="1"/>
</dbReference>
<sequence>MEEPPARRMMSGQYLVNRGHNSSKSLPIVCFIQTSISTNRIWQGNNILSFSFPRFIAQMLLIVLLTRFVDFLLRPLHQPRYLANIIGGIMVGPTGLGRITWVAVKLFPLPSVLVLENMAYLGLIYITFITGVEIELAAVRRTGYSAVYALTCITIPFAIGALAAAVVQPTLNDGSHANLASFIVFLGVALSITSFSVLAGSLAELKLLNSNVGATTLSAAMFVDSCAWAFLPLAITLAQKDGEPIATLWTMMSGLGFYGAAHVLVRPAAYWAAARTSEGGPVDDFGASAMLVGVMIAANIADAIGIHAVIGAFVYGLVIPKDSPVGEALIERLEDFVDGLLLPLFFAVSGIKTNLASIDDIAAAAFLIFTVVASAVAKIAACLVVANMYQKPLRDGMAIGLLMNMKGIIELVLLNIGRDQQMLSEASFAVLVCTSALVTALVSPLLRLMLSSPRRQASFLRRSVQSGQPESELRVVACIHGTRHVPGMLGLLAAANPTKHQPISVAALHLIELSSRLSSLHAIQHHGGGPTQQHPAAAAAGCSSVTNAISHAFEAYEELADGVSIRLLTAVSPYPTMHHDISTVADDFRAALVIIPFHKHRTVDGGMDPTNPSLRSLNQSILASAPCSVAVLVDRGLPAPSRHDTSLNAAVFFLGGPDDREALAFASRIAGHPQFSLTVLRLLHSAGPDDSLVDDEYITEFRLRHVSDDSVVYTEAAAATTEDTVAALRSLVDEVHDLYIVGKGGGDRTLLTAGLTHWSECPELGPIGDLLASPDFGISASVLVVQKCSGMGTTDSESVAPGKTTMTSSRGRFCMISANKANYRTISSLPCRLLEPSFI</sequence>